<keyword evidence="5 7" id="KW-0378">Hydrolase</keyword>
<evidence type="ECO:0000256" key="5">
    <source>
        <dbReference type="ARBA" id="ARBA00022801"/>
    </source>
</evidence>
<dbReference type="EMBL" id="VUJW01000006">
    <property type="protein sequence ID" value="KAA1426765.1"/>
    <property type="molecule type" value="Genomic_DNA"/>
</dbReference>
<accession>A0A5B1M0S6</accession>
<dbReference type="AlphaFoldDB" id="A0A5B1M0S6"/>
<evidence type="ECO:0000256" key="8">
    <source>
        <dbReference type="NCBIfam" id="TIGR00188"/>
    </source>
</evidence>
<dbReference type="GO" id="GO:0030677">
    <property type="term" value="C:ribonuclease P complex"/>
    <property type="evidence" value="ECO:0007669"/>
    <property type="project" value="TreeGrafter"/>
</dbReference>
<dbReference type="InterPro" id="IPR020568">
    <property type="entry name" value="Ribosomal_Su5_D2-typ_SF"/>
</dbReference>
<reference evidence="9 10" key="2">
    <citation type="submission" date="2019-09" db="EMBL/GenBank/DDBJ databases">
        <authorList>
            <person name="Jin C."/>
        </authorList>
    </citation>
    <scope>NUCLEOTIDE SEQUENCE [LARGE SCALE GENOMIC DNA]</scope>
    <source>
        <strain evidence="9 10">BN140041</strain>
    </source>
</reference>
<dbReference type="EC" id="3.1.26.5" evidence="7 8"/>
<keyword evidence="6 7" id="KW-0694">RNA-binding</keyword>
<organism evidence="9 10">
    <name type="scientific">Nocardioides antri</name>
    <dbReference type="NCBI Taxonomy" id="2607659"/>
    <lineage>
        <taxon>Bacteria</taxon>
        <taxon>Bacillati</taxon>
        <taxon>Actinomycetota</taxon>
        <taxon>Actinomycetes</taxon>
        <taxon>Propionibacteriales</taxon>
        <taxon>Nocardioidaceae</taxon>
        <taxon>Nocardioides</taxon>
    </lineage>
</organism>
<comment type="subunit">
    <text evidence="7">Consists of a catalytic RNA component (M1 or rnpB) and a protein subunit.</text>
</comment>
<evidence type="ECO:0000256" key="1">
    <source>
        <dbReference type="ARBA" id="ARBA00002663"/>
    </source>
</evidence>
<comment type="caution">
    <text evidence="9">The sequence shown here is derived from an EMBL/GenBank/DDBJ whole genome shotgun (WGS) entry which is preliminary data.</text>
</comment>
<dbReference type="InterPro" id="IPR020539">
    <property type="entry name" value="RNase_P_CS"/>
</dbReference>
<evidence type="ECO:0000256" key="7">
    <source>
        <dbReference type="HAMAP-Rule" id="MF_00227"/>
    </source>
</evidence>
<evidence type="ECO:0000313" key="9">
    <source>
        <dbReference type="EMBL" id="KAA1426765.1"/>
    </source>
</evidence>
<dbReference type="Proteomes" id="UP000324351">
    <property type="component" value="Unassembled WGS sequence"/>
</dbReference>
<evidence type="ECO:0000256" key="6">
    <source>
        <dbReference type="ARBA" id="ARBA00022884"/>
    </source>
</evidence>
<dbReference type="InterPro" id="IPR014721">
    <property type="entry name" value="Ribsml_uS5_D2-typ_fold_subgr"/>
</dbReference>
<dbReference type="PANTHER" id="PTHR33992:SF1">
    <property type="entry name" value="RIBONUCLEASE P PROTEIN COMPONENT"/>
    <property type="match status" value="1"/>
</dbReference>
<dbReference type="RefSeq" id="WP_149750796.1">
    <property type="nucleotide sequence ID" value="NZ_VUJW01000006.1"/>
</dbReference>
<dbReference type="InterPro" id="IPR000100">
    <property type="entry name" value="RNase_P"/>
</dbReference>
<comment type="similarity">
    <text evidence="7">Belongs to the RnpA family.</text>
</comment>
<dbReference type="PROSITE" id="PS00648">
    <property type="entry name" value="RIBONUCLEASE_P"/>
    <property type="match status" value="1"/>
</dbReference>
<evidence type="ECO:0000313" key="10">
    <source>
        <dbReference type="Proteomes" id="UP000324351"/>
    </source>
</evidence>
<dbReference type="Pfam" id="PF00825">
    <property type="entry name" value="Ribonuclease_P"/>
    <property type="match status" value="1"/>
</dbReference>
<evidence type="ECO:0000256" key="3">
    <source>
        <dbReference type="ARBA" id="ARBA00022722"/>
    </source>
</evidence>
<protein>
    <recommendedName>
        <fullName evidence="7 8">Ribonuclease P protein component</fullName>
        <shortName evidence="7">RNase P protein</shortName>
        <shortName evidence="7">RNaseP protein</shortName>
        <ecNumber evidence="7 8">3.1.26.5</ecNumber>
    </recommendedName>
    <alternativeName>
        <fullName evidence="7">Protein C5</fullName>
    </alternativeName>
</protein>
<keyword evidence="3 7" id="KW-0540">Nuclease</keyword>
<dbReference type="GO" id="GO:0001682">
    <property type="term" value="P:tRNA 5'-leader removal"/>
    <property type="evidence" value="ECO:0007669"/>
    <property type="project" value="UniProtKB-UniRule"/>
</dbReference>
<comment type="catalytic activity">
    <reaction evidence="7">
        <text>Endonucleolytic cleavage of RNA, removing 5'-extranucleotides from tRNA precursor.</text>
        <dbReference type="EC" id="3.1.26.5"/>
    </reaction>
</comment>
<gene>
    <name evidence="7 9" type="primary">rnpA</name>
    <name evidence="9" type="ORF">F0U47_12425</name>
</gene>
<dbReference type="HAMAP" id="MF_00227">
    <property type="entry name" value="RNase_P"/>
    <property type="match status" value="1"/>
</dbReference>
<keyword evidence="4 7" id="KW-0255">Endonuclease</keyword>
<name>A0A5B1M0S6_9ACTN</name>
<dbReference type="GO" id="GO:0004526">
    <property type="term" value="F:ribonuclease P activity"/>
    <property type="evidence" value="ECO:0007669"/>
    <property type="project" value="UniProtKB-UniRule"/>
</dbReference>
<dbReference type="NCBIfam" id="TIGR00188">
    <property type="entry name" value="rnpA"/>
    <property type="match status" value="1"/>
</dbReference>
<dbReference type="GO" id="GO:0042781">
    <property type="term" value="F:3'-tRNA processing endoribonuclease activity"/>
    <property type="evidence" value="ECO:0007669"/>
    <property type="project" value="TreeGrafter"/>
</dbReference>
<dbReference type="Gene3D" id="3.30.230.10">
    <property type="match status" value="1"/>
</dbReference>
<comment type="function">
    <text evidence="1 7">RNaseP catalyzes the removal of the 5'-leader sequence from pre-tRNA to produce the mature 5'-terminus. It can also cleave other RNA substrates such as 4.5S RNA. The protein component plays an auxiliary but essential role in vivo by binding to the 5'-leader sequence and broadening the substrate specificity of the ribozyme.</text>
</comment>
<dbReference type="SUPFAM" id="SSF54211">
    <property type="entry name" value="Ribosomal protein S5 domain 2-like"/>
    <property type="match status" value="1"/>
</dbReference>
<proteinExistence type="inferred from homology"/>
<keyword evidence="2 7" id="KW-0819">tRNA processing</keyword>
<sequence length="124" mass="13514">MLPADHRLTRPTSFRRAVKAGRRSGARTLVTHLALSEERADGQLVGFVVSKAVGNAVVRNRVKRRLRHAARERLALLPAGALLVVRAQPAAATASYQELVADLDRCLDRSLRTIAVGSGQVEQR</sequence>
<reference evidence="9 10" key="1">
    <citation type="submission" date="2019-09" db="EMBL/GenBank/DDBJ databases">
        <title>Nocardioides panacisoli sp. nov., isolated from the soil of a ginseng field.</title>
        <authorList>
            <person name="Cho C."/>
        </authorList>
    </citation>
    <scope>NUCLEOTIDE SEQUENCE [LARGE SCALE GENOMIC DNA]</scope>
    <source>
        <strain evidence="9 10">BN140041</strain>
    </source>
</reference>
<evidence type="ECO:0000256" key="4">
    <source>
        <dbReference type="ARBA" id="ARBA00022759"/>
    </source>
</evidence>
<dbReference type="GO" id="GO:0000049">
    <property type="term" value="F:tRNA binding"/>
    <property type="evidence" value="ECO:0007669"/>
    <property type="project" value="UniProtKB-UniRule"/>
</dbReference>
<keyword evidence="10" id="KW-1185">Reference proteome</keyword>
<dbReference type="PANTHER" id="PTHR33992">
    <property type="entry name" value="RIBONUCLEASE P PROTEIN COMPONENT"/>
    <property type="match status" value="1"/>
</dbReference>
<evidence type="ECO:0000256" key="2">
    <source>
        <dbReference type="ARBA" id="ARBA00022694"/>
    </source>
</evidence>